<reference evidence="1 2" key="1">
    <citation type="journal article" date="2011" name="Proc. Natl. Acad. Sci. U.S.A.">
        <title>Evolutionary erosion of yeast sex chromosomes by mating-type switching accidents.</title>
        <authorList>
            <person name="Gordon J.L."/>
            <person name="Armisen D."/>
            <person name="Proux-Wera E."/>
            <person name="Oheigeartaigh S.S."/>
            <person name="Byrne K.P."/>
            <person name="Wolfe K.H."/>
        </authorList>
    </citation>
    <scope>NUCLEOTIDE SEQUENCE [LARGE SCALE GENOMIC DNA]</scope>
    <source>
        <strain evidence="2">ATCC 24235 / CBS 4417 / NBRC 1672 / NRRL Y-8282 / UCD 70-5</strain>
    </source>
</reference>
<organism evidence="1 2">
    <name type="scientific">Tetrapisispora phaffii (strain ATCC 24235 / CBS 4417 / NBRC 1672 / NRRL Y-8282 / UCD 70-5)</name>
    <name type="common">Yeast</name>
    <name type="synonym">Fabospora phaffii</name>
    <dbReference type="NCBI Taxonomy" id="1071381"/>
    <lineage>
        <taxon>Eukaryota</taxon>
        <taxon>Fungi</taxon>
        <taxon>Dikarya</taxon>
        <taxon>Ascomycota</taxon>
        <taxon>Saccharomycotina</taxon>
        <taxon>Saccharomycetes</taxon>
        <taxon>Saccharomycetales</taxon>
        <taxon>Saccharomycetaceae</taxon>
        <taxon>Tetrapisispora</taxon>
    </lineage>
</organism>
<dbReference type="HOGENOM" id="CLU_1001781_0_0_1"/>
<dbReference type="OrthoDB" id="4035094at2759"/>
<proteinExistence type="predicted"/>
<dbReference type="RefSeq" id="XP_003687736.1">
    <property type="nucleotide sequence ID" value="XM_003687688.1"/>
</dbReference>
<gene>
    <name evidence="1" type="primary">TPHA0K01690</name>
    <name evidence="1" type="ordered locus">TPHA_0K01690</name>
</gene>
<keyword evidence="2" id="KW-1185">Reference proteome</keyword>
<evidence type="ECO:0000313" key="1">
    <source>
        <dbReference type="EMBL" id="CCE65302.1"/>
    </source>
</evidence>
<sequence length="303" mass="35161">MDYVANKSDLSVIVARRREKFSKGARDRILNDSLNDTALLSRSSQNGTAGITALQRDQSKRVQFFKSLKDEYDQDAINDPKGFELKLRKLREIIVSVYDENRRDSQFLQLAEDAYILSYKFMVEHHNNSASLVSILEFMINNNLKCSKKFLPTYIIYITHSLKNLETALQLNYKYYYETDSLLYYTLLRSSLIYVQSTESPSEWFKILADIKIAIVGADELSQENILFQYLINSEHMEVMKLKTLSHLSKCFNQLPLAYAVDQLFCNFIDKSYLIRKGYKVDTTKSGTVMIIFKDRSNNKPSS</sequence>
<evidence type="ECO:0000313" key="2">
    <source>
        <dbReference type="Proteomes" id="UP000005666"/>
    </source>
</evidence>
<name>G8BZH4_TETPH</name>
<dbReference type="eggNOG" id="ENOG502S1H9">
    <property type="taxonomic scope" value="Eukaryota"/>
</dbReference>
<accession>G8BZH4</accession>
<dbReference type="OMA" id="SESPRIW"/>
<dbReference type="GeneID" id="11533273"/>
<dbReference type="KEGG" id="tpf:TPHA_0K01690"/>
<dbReference type="EMBL" id="HE612866">
    <property type="protein sequence ID" value="CCE65302.1"/>
    <property type="molecule type" value="Genomic_DNA"/>
</dbReference>
<dbReference type="AlphaFoldDB" id="G8BZH4"/>
<protein>
    <submittedName>
        <fullName evidence="1">Uncharacterized protein</fullName>
    </submittedName>
</protein>
<dbReference type="Proteomes" id="UP000005666">
    <property type="component" value="Chromosome 11"/>
</dbReference>